<feature type="compositionally biased region" description="Acidic residues" evidence="1">
    <location>
        <begin position="45"/>
        <end position="55"/>
    </location>
</feature>
<feature type="region of interest" description="Disordered" evidence="1">
    <location>
        <begin position="355"/>
        <end position="407"/>
    </location>
</feature>
<organism evidence="2">
    <name type="scientific">Pseudo-nitzschia australis</name>
    <dbReference type="NCBI Taxonomy" id="44445"/>
    <lineage>
        <taxon>Eukaryota</taxon>
        <taxon>Sar</taxon>
        <taxon>Stramenopiles</taxon>
        <taxon>Ochrophyta</taxon>
        <taxon>Bacillariophyta</taxon>
        <taxon>Bacillariophyceae</taxon>
        <taxon>Bacillariophycidae</taxon>
        <taxon>Bacillariales</taxon>
        <taxon>Bacillariaceae</taxon>
        <taxon>Pseudo-nitzschia</taxon>
    </lineage>
</organism>
<protein>
    <submittedName>
        <fullName evidence="2">Uncharacterized protein</fullName>
    </submittedName>
</protein>
<proteinExistence type="predicted"/>
<feature type="region of interest" description="Disordered" evidence="1">
    <location>
        <begin position="91"/>
        <end position="177"/>
    </location>
</feature>
<name>A0A7S4EH10_9STRA</name>
<feature type="region of interest" description="Disordered" evidence="1">
    <location>
        <begin position="198"/>
        <end position="232"/>
    </location>
</feature>
<dbReference type="EMBL" id="HBIX01006412">
    <property type="protein sequence ID" value="CAE0712313.1"/>
    <property type="molecule type" value="Transcribed_RNA"/>
</dbReference>
<feature type="compositionally biased region" description="Low complexity" evidence="1">
    <location>
        <begin position="209"/>
        <end position="219"/>
    </location>
</feature>
<sequence length="407" mass="45264">MDQFVKDFLRDQQALYKYESLYVRGEFDDVVLVVGDTDDIHDGTNDTEDDDDDDPTTTTRNFVVLVPDNARVFANAVPKVFHLQNITNNTDRRKRDRWATSPTTISTFGKTTKGNPNGNSSGNGNSSSTTTTTTSTTSLRQDTITRSDSFLVCPTRRPGTDSPLRCVQHQHTRSNTQRTRPLLVREMSDSCLIKPRRRGFLVRQREDTTSTSTTSSSSTKSIASGRPRLDKRKDSCQNFCSINNKASAKHGQKSAASRNASWNSVVDEATRYDLQGMDSGDDSYYKGDEERKELNFERFFIAESGSTSARPRPLPLQSLDGCRDSLTIYSNAAVQSVAKAVEAADRGGTLALLKNRSKHRGNYSSSRRRRRRTRDQQQKQGLVCVAHLQQQHNESGGGDGGVASELP</sequence>
<evidence type="ECO:0000256" key="1">
    <source>
        <dbReference type="SAM" id="MobiDB-lite"/>
    </source>
</evidence>
<feature type="compositionally biased region" description="Polar residues" evidence="1">
    <location>
        <begin position="100"/>
        <end position="110"/>
    </location>
</feature>
<gene>
    <name evidence="2" type="ORF">PAUS00366_LOCUS5065</name>
</gene>
<feature type="compositionally biased region" description="Polar residues" evidence="1">
    <location>
        <begin position="139"/>
        <end position="148"/>
    </location>
</feature>
<accession>A0A7S4EH10</accession>
<feature type="region of interest" description="Disordered" evidence="1">
    <location>
        <begin position="38"/>
        <end position="59"/>
    </location>
</feature>
<reference evidence="2" key="1">
    <citation type="submission" date="2021-01" db="EMBL/GenBank/DDBJ databases">
        <authorList>
            <person name="Corre E."/>
            <person name="Pelletier E."/>
            <person name="Niang G."/>
            <person name="Scheremetjew M."/>
            <person name="Finn R."/>
            <person name="Kale V."/>
            <person name="Holt S."/>
            <person name="Cochrane G."/>
            <person name="Meng A."/>
            <person name="Brown T."/>
            <person name="Cohen L."/>
        </authorList>
    </citation>
    <scope>NUCLEOTIDE SEQUENCE</scope>
    <source>
        <strain evidence="2">10249 10 AB</strain>
    </source>
</reference>
<feature type="compositionally biased region" description="Low complexity" evidence="1">
    <location>
        <begin position="111"/>
        <end position="138"/>
    </location>
</feature>
<dbReference type="AlphaFoldDB" id="A0A7S4EH10"/>
<feature type="compositionally biased region" description="Basic residues" evidence="1">
    <location>
        <begin position="355"/>
        <end position="373"/>
    </location>
</feature>
<evidence type="ECO:0000313" key="2">
    <source>
        <dbReference type="EMBL" id="CAE0712313.1"/>
    </source>
</evidence>